<organism evidence="1 2">
    <name type="scientific">Ambrosiozyma monospora</name>
    <name type="common">Yeast</name>
    <name type="synonym">Endomycopsis monosporus</name>
    <dbReference type="NCBI Taxonomy" id="43982"/>
    <lineage>
        <taxon>Eukaryota</taxon>
        <taxon>Fungi</taxon>
        <taxon>Dikarya</taxon>
        <taxon>Ascomycota</taxon>
        <taxon>Saccharomycotina</taxon>
        <taxon>Pichiomycetes</taxon>
        <taxon>Pichiales</taxon>
        <taxon>Pichiaceae</taxon>
        <taxon>Ambrosiozyma</taxon>
    </lineage>
</organism>
<dbReference type="AlphaFoldDB" id="A0A9W6YYN9"/>
<evidence type="ECO:0000313" key="2">
    <source>
        <dbReference type="Proteomes" id="UP001165063"/>
    </source>
</evidence>
<accession>A0A9W6YYN9</accession>
<reference evidence="1" key="1">
    <citation type="submission" date="2023-04" db="EMBL/GenBank/DDBJ databases">
        <title>Ambrosiozyma monospora NBRC 1965.</title>
        <authorList>
            <person name="Ichikawa N."/>
            <person name="Sato H."/>
            <person name="Tonouchi N."/>
        </authorList>
    </citation>
    <scope>NUCLEOTIDE SEQUENCE</scope>
    <source>
        <strain evidence="1">NBRC 1965</strain>
    </source>
</reference>
<dbReference type="Proteomes" id="UP001165063">
    <property type="component" value="Unassembled WGS sequence"/>
</dbReference>
<evidence type="ECO:0000313" key="1">
    <source>
        <dbReference type="EMBL" id="GMG27779.1"/>
    </source>
</evidence>
<protein>
    <submittedName>
        <fullName evidence="1">Unnamed protein product</fullName>
    </submittedName>
</protein>
<proteinExistence type="predicted"/>
<gene>
    <name evidence="1" type="ORF">Amon01_000348400</name>
</gene>
<name>A0A9W6YYN9_AMBMO</name>
<dbReference type="EMBL" id="BSXU01001470">
    <property type="protein sequence ID" value="GMG27779.1"/>
    <property type="molecule type" value="Genomic_DNA"/>
</dbReference>
<keyword evidence="2" id="KW-1185">Reference proteome</keyword>
<comment type="caution">
    <text evidence="1">The sequence shown here is derived from an EMBL/GenBank/DDBJ whole genome shotgun (WGS) entry which is preliminary data.</text>
</comment>
<sequence>MDSRVFEFTMRDAPNHAATIGRLVAGCDSIRWCNKFIQRIQVIAPNAFDAEGKMHPWADTDGYLRRIAAEIVIEAIKMGSGYTEEDMRITITSIHSQPSISRRFGLLSKLNSQPHPKHENMEVVSMIYMHLRTNEASKWLNSIAEDCYINQHPFRKFEQMVHNKTALTRQINQNKAYDKAKFTTLSSSYNKYNKDIKTSTTNHVVDQTTKTRKHLPLIMSTINR</sequence>